<organism evidence="1 2">
    <name type="scientific">Octopus vulgaris</name>
    <name type="common">Common octopus</name>
    <dbReference type="NCBI Taxonomy" id="6645"/>
    <lineage>
        <taxon>Eukaryota</taxon>
        <taxon>Metazoa</taxon>
        <taxon>Spiralia</taxon>
        <taxon>Lophotrochozoa</taxon>
        <taxon>Mollusca</taxon>
        <taxon>Cephalopoda</taxon>
        <taxon>Coleoidea</taxon>
        <taxon>Octopodiformes</taxon>
        <taxon>Octopoda</taxon>
        <taxon>Incirrata</taxon>
        <taxon>Octopodidae</taxon>
        <taxon>Octopus</taxon>
    </lineage>
</organism>
<proteinExistence type="predicted"/>
<gene>
    <name evidence="1" type="ORF">OCTVUL_1B001701</name>
</gene>
<keyword evidence="2" id="KW-1185">Reference proteome</keyword>
<dbReference type="Proteomes" id="UP001162480">
    <property type="component" value="Chromosome 13"/>
</dbReference>
<dbReference type="EMBL" id="OX597826">
    <property type="protein sequence ID" value="CAI9731544.1"/>
    <property type="molecule type" value="Genomic_DNA"/>
</dbReference>
<dbReference type="AlphaFoldDB" id="A0AA36BCD9"/>
<sequence>MTEENYNTKKSYKSVYSPHCHLANFRNSTIRGIVMTIGSQKQRAVPPNSIDNGDAGNFLMRSYRKEKCTHWLRNSQHSWDILRFRD</sequence>
<evidence type="ECO:0000313" key="2">
    <source>
        <dbReference type="Proteomes" id="UP001162480"/>
    </source>
</evidence>
<reference evidence="1" key="1">
    <citation type="submission" date="2023-08" db="EMBL/GenBank/DDBJ databases">
        <authorList>
            <person name="Alioto T."/>
            <person name="Alioto T."/>
            <person name="Gomez Garrido J."/>
        </authorList>
    </citation>
    <scope>NUCLEOTIDE SEQUENCE</scope>
</reference>
<evidence type="ECO:0000313" key="1">
    <source>
        <dbReference type="EMBL" id="CAI9731544.1"/>
    </source>
</evidence>
<accession>A0AA36BCD9</accession>
<name>A0AA36BCD9_OCTVU</name>
<protein>
    <submittedName>
        <fullName evidence="1">Uncharacterized protein</fullName>
    </submittedName>
</protein>